<keyword evidence="5" id="KW-0051">Antiviral defense</keyword>
<reference evidence="8" key="1">
    <citation type="journal article" date="2020" name="mSystems">
        <title>Genome- and Community-Level Interaction Insights into Carbon Utilization and Element Cycling Functions of Hydrothermarchaeota in Hydrothermal Sediment.</title>
        <authorList>
            <person name="Zhou Z."/>
            <person name="Liu Y."/>
            <person name="Xu W."/>
            <person name="Pan J."/>
            <person name="Luo Z.H."/>
            <person name="Li M."/>
        </authorList>
    </citation>
    <scope>NUCLEOTIDE SEQUENCE [LARGE SCALE GENOMIC DNA]</scope>
    <source>
        <strain evidence="8">SpSt-289</strain>
    </source>
</reference>
<comment type="caution">
    <text evidence="8">The sequence shown here is derived from an EMBL/GenBank/DDBJ whole genome shotgun (WGS) entry which is preliminary data.</text>
</comment>
<accession>A0A7C1JNP6</accession>
<comment type="similarity">
    <text evidence="2">Belongs to the CRISPR-associated Csm5 family.</text>
</comment>
<name>A0A7C1JNP6_9CHLR</name>
<dbReference type="GO" id="GO:0003723">
    <property type="term" value="F:RNA binding"/>
    <property type="evidence" value="ECO:0007669"/>
    <property type="project" value="UniProtKB-KW"/>
</dbReference>
<dbReference type="AlphaFoldDB" id="A0A7C1JNP6"/>
<evidence type="ECO:0000256" key="2">
    <source>
        <dbReference type="ARBA" id="ARBA00006680"/>
    </source>
</evidence>
<dbReference type="EMBL" id="DSMG01000207">
    <property type="protein sequence ID" value="HDX33822.1"/>
    <property type="molecule type" value="Genomic_DNA"/>
</dbReference>
<dbReference type="InterPro" id="IPR005537">
    <property type="entry name" value="RAMP_III_fam"/>
</dbReference>
<feature type="domain" description="CRISPR type III-associated protein" evidence="7">
    <location>
        <begin position="10"/>
        <end position="240"/>
    </location>
</feature>
<protein>
    <recommendedName>
        <fullName evidence="3">CRISPR system Cms protein Csm5</fullName>
    </recommendedName>
    <alternativeName>
        <fullName evidence="6">CRISPR type III A-associated protein Csm5</fullName>
    </alternativeName>
</protein>
<dbReference type="Pfam" id="PF03787">
    <property type="entry name" value="RAMPs"/>
    <property type="match status" value="1"/>
</dbReference>
<evidence type="ECO:0000259" key="7">
    <source>
        <dbReference type="Pfam" id="PF03787"/>
    </source>
</evidence>
<comment type="function">
    <text evidence="1">This subunit might be involved in maturation of a crRNA intermediate to its mature form.</text>
</comment>
<keyword evidence="4" id="KW-0694">RNA-binding</keyword>
<evidence type="ECO:0000256" key="6">
    <source>
        <dbReference type="ARBA" id="ARBA00031720"/>
    </source>
</evidence>
<evidence type="ECO:0000256" key="3">
    <source>
        <dbReference type="ARBA" id="ARBA00016113"/>
    </source>
</evidence>
<gene>
    <name evidence="8" type="primary">csm5</name>
    <name evidence="8" type="ORF">ENQ20_20420</name>
</gene>
<evidence type="ECO:0000313" key="8">
    <source>
        <dbReference type="EMBL" id="HDX33822.1"/>
    </source>
</evidence>
<sequence>MADYVCYDVTVTTITPVHIGSGRELLHTYDYVVHDRRTWRINEDALLDAQNVDDPRLAEQLARSRPAELLKPGDFREGSPFFRYVLLGQPRSVGEGAQLREQLKDAFDRPYLPGSTLKGALRTALGWYAWGERKLQPETRQLNRDPRFAAQQYQQYEQMLFGKDPNHDLLRALQVSDSEPIGVDRLMVANAQVINRQGKLQAPIEMEAIRPESAFRLTIKIDRQLFSQWAQQRGLQLGGRELLERLPQIVSNYVRQHCSREAAWFKNVQGSTRIARFYQQLAQTNTGSKLFLIVLGWGTGWENKTFGTRLLASREFMRRILQKYHLSRGKQRNNEGQAIAFPTSRRVLVGVTEDAQGGRKETVQAVPGWCLVEMSPRQQL</sequence>
<dbReference type="NCBIfam" id="TIGR01899">
    <property type="entry name" value="cas_TM1807_csm5"/>
    <property type="match status" value="1"/>
</dbReference>
<evidence type="ECO:0000256" key="4">
    <source>
        <dbReference type="ARBA" id="ARBA00022884"/>
    </source>
</evidence>
<dbReference type="GO" id="GO:0051607">
    <property type="term" value="P:defense response to virus"/>
    <property type="evidence" value="ECO:0007669"/>
    <property type="project" value="UniProtKB-KW"/>
</dbReference>
<proteinExistence type="inferred from homology"/>
<evidence type="ECO:0000256" key="5">
    <source>
        <dbReference type="ARBA" id="ARBA00023118"/>
    </source>
</evidence>
<evidence type="ECO:0000256" key="1">
    <source>
        <dbReference type="ARBA" id="ARBA00003088"/>
    </source>
</evidence>
<dbReference type="InterPro" id="IPR010173">
    <property type="entry name" value="CRISPR-assoc_Csm5"/>
</dbReference>
<dbReference type="PANTHER" id="PTHR38007:SF1">
    <property type="entry name" value="CRISPR SYSTEM CMS PROTEIN CSM5"/>
    <property type="match status" value="1"/>
</dbReference>
<dbReference type="PANTHER" id="PTHR38007">
    <property type="entry name" value="CRISPR SYSTEM CMS PROTEIN CSM5"/>
    <property type="match status" value="1"/>
</dbReference>
<organism evidence="8">
    <name type="scientific">Caldilinea aerophila</name>
    <dbReference type="NCBI Taxonomy" id="133453"/>
    <lineage>
        <taxon>Bacteria</taxon>
        <taxon>Bacillati</taxon>
        <taxon>Chloroflexota</taxon>
        <taxon>Caldilineae</taxon>
        <taxon>Caldilineales</taxon>
        <taxon>Caldilineaceae</taxon>
        <taxon>Caldilinea</taxon>
    </lineage>
</organism>